<keyword evidence="4" id="KW-1185">Reference proteome</keyword>
<feature type="compositionally biased region" description="Polar residues" evidence="1">
    <location>
        <begin position="74"/>
        <end position="84"/>
    </location>
</feature>
<name>A0AAD9MR88_9ANNE</name>
<evidence type="ECO:0000256" key="2">
    <source>
        <dbReference type="SAM" id="SignalP"/>
    </source>
</evidence>
<feature type="region of interest" description="Disordered" evidence="1">
    <location>
        <begin position="74"/>
        <end position="96"/>
    </location>
</feature>
<proteinExistence type="predicted"/>
<comment type="caution">
    <text evidence="3">The sequence shown here is derived from an EMBL/GenBank/DDBJ whole genome shotgun (WGS) entry which is preliminary data.</text>
</comment>
<keyword evidence="2" id="KW-0732">Signal</keyword>
<evidence type="ECO:0008006" key="5">
    <source>
        <dbReference type="Google" id="ProtNLM"/>
    </source>
</evidence>
<reference evidence="3" key="1">
    <citation type="journal article" date="2023" name="Mol. Biol. Evol.">
        <title>Third-Generation Sequencing Reveals the Adaptive Role of the Epigenome in Three Deep-Sea Polychaetes.</title>
        <authorList>
            <person name="Perez M."/>
            <person name="Aroh O."/>
            <person name="Sun Y."/>
            <person name="Lan Y."/>
            <person name="Juniper S.K."/>
            <person name="Young C.R."/>
            <person name="Angers B."/>
            <person name="Qian P.Y."/>
        </authorList>
    </citation>
    <scope>NUCLEOTIDE SEQUENCE</scope>
    <source>
        <strain evidence="3">P08H-3</strain>
    </source>
</reference>
<organism evidence="3 4">
    <name type="scientific">Paralvinella palmiformis</name>
    <dbReference type="NCBI Taxonomy" id="53620"/>
    <lineage>
        <taxon>Eukaryota</taxon>
        <taxon>Metazoa</taxon>
        <taxon>Spiralia</taxon>
        <taxon>Lophotrochozoa</taxon>
        <taxon>Annelida</taxon>
        <taxon>Polychaeta</taxon>
        <taxon>Sedentaria</taxon>
        <taxon>Canalipalpata</taxon>
        <taxon>Terebellida</taxon>
        <taxon>Terebelliformia</taxon>
        <taxon>Alvinellidae</taxon>
        <taxon>Paralvinella</taxon>
    </lineage>
</organism>
<dbReference type="AlphaFoldDB" id="A0AAD9MR88"/>
<feature type="chain" id="PRO_5042055378" description="Secreted protein" evidence="2">
    <location>
        <begin position="22"/>
        <end position="96"/>
    </location>
</feature>
<feature type="signal peptide" evidence="2">
    <location>
        <begin position="1"/>
        <end position="21"/>
    </location>
</feature>
<dbReference type="Proteomes" id="UP001208570">
    <property type="component" value="Unassembled WGS sequence"/>
</dbReference>
<evidence type="ECO:0000256" key="1">
    <source>
        <dbReference type="SAM" id="MobiDB-lite"/>
    </source>
</evidence>
<evidence type="ECO:0000313" key="3">
    <source>
        <dbReference type="EMBL" id="KAK2142822.1"/>
    </source>
</evidence>
<sequence length="96" mass="10953">MAQIAQFVVCLLWWIFPQILALRYGSKPNTLHIPEPREETYYGSGFQTIVSEPLTGDSSVSFRSKRDLTQQLSSNIAHTKTTNNHQKDEQVPNCDE</sequence>
<dbReference type="EMBL" id="JAODUP010000910">
    <property type="protein sequence ID" value="KAK2142822.1"/>
    <property type="molecule type" value="Genomic_DNA"/>
</dbReference>
<accession>A0AAD9MR88</accession>
<evidence type="ECO:0000313" key="4">
    <source>
        <dbReference type="Proteomes" id="UP001208570"/>
    </source>
</evidence>
<gene>
    <name evidence="3" type="ORF">LSH36_910g01028</name>
</gene>
<protein>
    <recommendedName>
        <fullName evidence="5">Secreted protein</fullName>
    </recommendedName>
</protein>